<reference evidence="1" key="1">
    <citation type="journal article" date="2019" name="bioRxiv">
        <title>The Genome of the Zebra Mussel, Dreissena polymorpha: A Resource for Invasive Species Research.</title>
        <authorList>
            <person name="McCartney M.A."/>
            <person name="Auch B."/>
            <person name="Kono T."/>
            <person name="Mallez S."/>
            <person name="Zhang Y."/>
            <person name="Obille A."/>
            <person name="Becker A."/>
            <person name="Abrahante J.E."/>
            <person name="Garbe J."/>
            <person name="Badalamenti J.P."/>
            <person name="Herman A."/>
            <person name="Mangelson H."/>
            <person name="Liachko I."/>
            <person name="Sullivan S."/>
            <person name="Sone E.D."/>
            <person name="Koren S."/>
            <person name="Silverstein K.A.T."/>
            <person name="Beckman K.B."/>
            <person name="Gohl D.M."/>
        </authorList>
    </citation>
    <scope>NUCLEOTIDE SEQUENCE</scope>
    <source>
        <strain evidence="1">Duluth1</strain>
        <tissue evidence="1">Whole animal</tissue>
    </source>
</reference>
<proteinExistence type="predicted"/>
<dbReference type="Proteomes" id="UP000828390">
    <property type="component" value="Unassembled WGS sequence"/>
</dbReference>
<sequence length="72" mass="8197">MHLIKIPANLNLHLDTGSLWCGRNVCFRVSFCRTDLYRHFFPAAIRLWNQLPVAVSIAESLDSFEAGLVTLH</sequence>
<comment type="caution">
    <text evidence="1">The sequence shown here is derived from an EMBL/GenBank/DDBJ whole genome shotgun (WGS) entry which is preliminary data.</text>
</comment>
<accession>A0A9D4CBH1</accession>
<keyword evidence="2" id="KW-1185">Reference proteome</keyword>
<name>A0A9D4CBH1_DREPO</name>
<protein>
    <submittedName>
        <fullName evidence="1">Uncharacterized protein</fullName>
    </submittedName>
</protein>
<organism evidence="1 2">
    <name type="scientific">Dreissena polymorpha</name>
    <name type="common">Zebra mussel</name>
    <name type="synonym">Mytilus polymorpha</name>
    <dbReference type="NCBI Taxonomy" id="45954"/>
    <lineage>
        <taxon>Eukaryota</taxon>
        <taxon>Metazoa</taxon>
        <taxon>Spiralia</taxon>
        <taxon>Lophotrochozoa</taxon>
        <taxon>Mollusca</taxon>
        <taxon>Bivalvia</taxon>
        <taxon>Autobranchia</taxon>
        <taxon>Heteroconchia</taxon>
        <taxon>Euheterodonta</taxon>
        <taxon>Imparidentia</taxon>
        <taxon>Neoheterodontei</taxon>
        <taxon>Myida</taxon>
        <taxon>Dreissenoidea</taxon>
        <taxon>Dreissenidae</taxon>
        <taxon>Dreissena</taxon>
    </lineage>
</organism>
<dbReference type="AlphaFoldDB" id="A0A9D4CBH1"/>
<dbReference type="EMBL" id="JAIWYP010000013">
    <property type="protein sequence ID" value="KAH3720448.1"/>
    <property type="molecule type" value="Genomic_DNA"/>
</dbReference>
<reference evidence="1" key="2">
    <citation type="submission" date="2020-11" db="EMBL/GenBank/DDBJ databases">
        <authorList>
            <person name="McCartney M.A."/>
            <person name="Auch B."/>
            <person name="Kono T."/>
            <person name="Mallez S."/>
            <person name="Becker A."/>
            <person name="Gohl D.M."/>
            <person name="Silverstein K.A.T."/>
            <person name="Koren S."/>
            <person name="Bechman K.B."/>
            <person name="Herman A."/>
            <person name="Abrahante J.E."/>
            <person name="Garbe J."/>
        </authorList>
    </citation>
    <scope>NUCLEOTIDE SEQUENCE</scope>
    <source>
        <strain evidence="1">Duluth1</strain>
        <tissue evidence="1">Whole animal</tissue>
    </source>
</reference>
<evidence type="ECO:0000313" key="2">
    <source>
        <dbReference type="Proteomes" id="UP000828390"/>
    </source>
</evidence>
<evidence type="ECO:0000313" key="1">
    <source>
        <dbReference type="EMBL" id="KAH3720448.1"/>
    </source>
</evidence>
<gene>
    <name evidence="1" type="ORF">DPMN_063347</name>
</gene>